<evidence type="ECO:0000259" key="1">
    <source>
        <dbReference type="Pfam" id="PF01593"/>
    </source>
</evidence>
<dbReference type="Gene3D" id="3.90.660.10">
    <property type="match status" value="1"/>
</dbReference>
<comment type="caution">
    <text evidence="2">The sequence shown here is derived from an EMBL/GenBank/DDBJ whole genome shotgun (WGS) entry which is preliminary data.</text>
</comment>
<protein>
    <submittedName>
        <fullName evidence="2">FAD-dependent oxidoreductase</fullName>
    </submittedName>
</protein>
<accession>A0A7C3KG70</accession>
<gene>
    <name evidence="2" type="ORF">ENR64_15605</name>
</gene>
<dbReference type="InterPro" id="IPR002937">
    <property type="entry name" value="Amino_oxidase"/>
</dbReference>
<organism evidence="2">
    <name type="scientific">Oscillatoriales cyanobacterium SpSt-418</name>
    <dbReference type="NCBI Taxonomy" id="2282169"/>
    <lineage>
        <taxon>Bacteria</taxon>
        <taxon>Bacillati</taxon>
        <taxon>Cyanobacteriota</taxon>
        <taxon>Cyanophyceae</taxon>
        <taxon>Oscillatoriophycideae</taxon>
        <taxon>Oscillatoriales</taxon>
    </lineage>
</organism>
<dbReference type="GO" id="GO:0016491">
    <property type="term" value="F:oxidoreductase activity"/>
    <property type="evidence" value="ECO:0007669"/>
    <property type="project" value="InterPro"/>
</dbReference>
<reference evidence="2" key="1">
    <citation type="journal article" date="2020" name="mSystems">
        <title>Genome- and Community-Level Interaction Insights into Carbon Utilization and Element Cycling Functions of Hydrothermarchaeota in Hydrothermal Sediment.</title>
        <authorList>
            <person name="Zhou Z."/>
            <person name="Liu Y."/>
            <person name="Xu W."/>
            <person name="Pan J."/>
            <person name="Luo Z.H."/>
            <person name="Li M."/>
        </authorList>
    </citation>
    <scope>NUCLEOTIDE SEQUENCE [LARGE SCALE GENOMIC DNA]</scope>
    <source>
        <strain evidence="2">SpSt-418</strain>
    </source>
</reference>
<dbReference type="Pfam" id="PF01593">
    <property type="entry name" value="Amino_oxidase"/>
    <property type="match status" value="1"/>
</dbReference>
<name>A0A7C3KG70_9CYAN</name>
<dbReference type="PANTHER" id="PTHR16128:SF5">
    <property type="entry name" value="FAD_NAD(P)-BINDING OXIDOREDUCTASE FAMILY PROTEIN"/>
    <property type="match status" value="1"/>
</dbReference>
<sequence length="354" mass="38681">MTLSKTADVAVIGAGIAGLRCARSLVEAGKKVIVLEKARGVGGRVATRRLHGTCADHGTCYLSPKAESFQRFLYDLAEVGVLRVWTEQIHTVDADGNLAAVPRAEHYPRWVAPAGMTAIAKVLAADLDIYLAHQVTEIALRDEGWHLTATVREGDSLLTTELLAKALVIAVPAPQAANLIKPIQRYLPASLAQQVNDAVFFPCLSVMAGYSFNQQKEWVSHFPGVKSVTFTDNPVLGWLGFDSSKRVDSKVPVFVLQSSAAFAQQHLESVELQPAAQTLLEVASQHFFPWFSQPTWFQIHRWRYAFSKNPYSTGFLADSTHLPLVFAGDWCLGRKVDDAYQSGLAAAAHLLTQG</sequence>
<proteinExistence type="predicted"/>
<dbReference type="Gene3D" id="3.50.50.60">
    <property type="entry name" value="FAD/NAD(P)-binding domain"/>
    <property type="match status" value="1"/>
</dbReference>
<dbReference type="SUPFAM" id="SSF51905">
    <property type="entry name" value="FAD/NAD(P)-binding domain"/>
    <property type="match status" value="1"/>
</dbReference>
<dbReference type="InterPro" id="IPR036188">
    <property type="entry name" value="FAD/NAD-bd_sf"/>
</dbReference>
<feature type="domain" description="Amine oxidase" evidence="1">
    <location>
        <begin position="110"/>
        <end position="351"/>
    </location>
</feature>
<evidence type="ECO:0000313" key="2">
    <source>
        <dbReference type="EMBL" id="HFM99151.1"/>
    </source>
</evidence>
<dbReference type="Pfam" id="PF13450">
    <property type="entry name" value="NAD_binding_8"/>
    <property type="match status" value="1"/>
</dbReference>
<dbReference type="AlphaFoldDB" id="A0A7C3KG70"/>
<dbReference type="PANTHER" id="PTHR16128">
    <property type="entry name" value="FAD/NAD(P)-BINDING OXIDOREDUCTASE FAMILY PROTEIN"/>
    <property type="match status" value="1"/>
</dbReference>
<dbReference type="EMBL" id="DSRU01000227">
    <property type="protein sequence ID" value="HFM99151.1"/>
    <property type="molecule type" value="Genomic_DNA"/>
</dbReference>